<gene>
    <name evidence="1" type="ORF">SAMN04489760_1122</name>
</gene>
<dbReference type="AlphaFoldDB" id="A0A1H7XSI0"/>
<name>A0A1H7XSI0_9BACT</name>
<dbReference type="STRING" id="43775.SAMN04489760_1122"/>
<evidence type="ECO:0000313" key="2">
    <source>
        <dbReference type="Proteomes" id="UP000198744"/>
    </source>
</evidence>
<dbReference type="Proteomes" id="UP000198744">
    <property type="component" value="Unassembled WGS sequence"/>
</dbReference>
<proteinExistence type="predicted"/>
<dbReference type="RefSeq" id="WP_093883453.1">
    <property type="nucleotide sequence ID" value="NZ_FOBS01000012.1"/>
</dbReference>
<evidence type="ECO:0000313" key="1">
    <source>
        <dbReference type="EMBL" id="SEM36604.1"/>
    </source>
</evidence>
<sequence>MPISLFGGRKREYAKMLEEGWQLYKNPTTQEPVGTLFRIDEARRRFMVDQVTVDTNEGAEAVAKVQQKIQANIGFFANFLGLDRFSGKLNVEDIETLEFEIINSVRQFSFDTAMDRAMAPVLASLNYRIDNRYYVIRETRSATAMTYRLTQAQLGAIGGEMSLSTALGVNTTIGAGQKGFYEINQTFPERMRVMFLAEEIAPVKAGLAGDKPMLGRIPVRHPLVWSEG</sequence>
<keyword evidence="2" id="KW-1185">Reference proteome</keyword>
<accession>A0A1H7XSI0</accession>
<dbReference type="EMBL" id="FOBS01000012">
    <property type="protein sequence ID" value="SEM36604.1"/>
    <property type="molecule type" value="Genomic_DNA"/>
</dbReference>
<protein>
    <submittedName>
        <fullName evidence="1">Uncharacterized protein</fullName>
    </submittedName>
</protein>
<reference evidence="1 2" key="1">
    <citation type="submission" date="2016-10" db="EMBL/GenBank/DDBJ databases">
        <authorList>
            <person name="de Groot N.N."/>
        </authorList>
    </citation>
    <scope>NUCLEOTIDE SEQUENCE [LARGE SCALE GENOMIC DNA]</scope>
    <source>
        <strain evidence="1 2">DSM 8423</strain>
    </source>
</reference>
<organism evidence="1 2">
    <name type="scientific">Syntrophus gentianae</name>
    <dbReference type="NCBI Taxonomy" id="43775"/>
    <lineage>
        <taxon>Bacteria</taxon>
        <taxon>Pseudomonadati</taxon>
        <taxon>Thermodesulfobacteriota</taxon>
        <taxon>Syntrophia</taxon>
        <taxon>Syntrophales</taxon>
        <taxon>Syntrophaceae</taxon>
        <taxon>Syntrophus</taxon>
    </lineage>
</organism>